<sequence>MPEPATRLPVQKDEKPIQPTGSFWSPFETLRTEIDRLFDDFVPASWRPLERSLFTRAPSPSGWSIAPAVDVVEKDDAFEITAEVPGIDEKNLEVKLSNGYLTIRGEKNEEKEEKRKEYRHSERRYGSFQRTFQLPEGVDADKVEAAFEKGILKVKLPKSADAKKNERKVEIKTA</sequence>
<evidence type="ECO:0000259" key="4">
    <source>
        <dbReference type="PROSITE" id="PS01031"/>
    </source>
</evidence>
<dbReference type="RefSeq" id="WP_227703998.1">
    <property type="nucleotide sequence ID" value="NZ_JBEAAL010000022.1"/>
</dbReference>
<name>A0ABV0M7Z6_9HYPH</name>
<accession>A0ABV0M7Z6</accession>
<evidence type="ECO:0000256" key="3">
    <source>
        <dbReference type="SAM" id="MobiDB-lite"/>
    </source>
</evidence>
<dbReference type="InterPro" id="IPR002068">
    <property type="entry name" value="A-crystallin/Hsp20_dom"/>
</dbReference>
<feature type="domain" description="SHSP" evidence="4">
    <location>
        <begin position="60"/>
        <end position="174"/>
    </location>
</feature>
<comment type="caution">
    <text evidence="5">The sequence shown here is derived from an EMBL/GenBank/DDBJ whole genome shotgun (WGS) entry which is preliminary data.</text>
</comment>
<feature type="region of interest" description="Disordered" evidence="3">
    <location>
        <begin position="1"/>
        <end position="23"/>
    </location>
</feature>
<dbReference type="PANTHER" id="PTHR11527">
    <property type="entry name" value="HEAT-SHOCK PROTEIN 20 FAMILY MEMBER"/>
    <property type="match status" value="1"/>
</dbReference>
<proteinExistence type="inferred from homology"/>
<organism evidence="5 6">
    <name type="scientific">Neorhizobium phenanthreniclasticum</name>
    <dbReference type="NCBI Taxonomy" id="3157917"/>
    <lineage>
        <taxon>Bacteria</taxon>
        <taxon>Pseudomonadati</taxon>
        <taxon>Pseudomonadota</taxon>
        <taxon>Alphaproteobacteria</taxon>
        <taxon>Hyphomicrobiales</taxon>
        <taxon>Rhizobiaceae</taxon>
        <taxon>Rhizobium/Agrobacterium group</taxon>
        <taxon>Neorhizobium</taxon>
    </lineage>
</organism>
<evidence type="ECO:0000256" key="2">
    <source>
        <dbReference type="RuleBase" id="RU003616"/>
    </source>
</evidence>
<gene>
    <name evidence="5" type="ORF">ABK249_24000</name>
</gene>
<reference evidence="5 6" key="1">
    <citation type="submission" date="2024-05" db="EMBL/GenBank/DDBJ databases">
        <title>Neorhizobium sp. Rsf11, a plant growth promoting and heavy metal resistant PAH-degrader.</title>
        <authorList>
            <person name="Golubev S.N."/>
            <person name="Muratova A.Y."/>
            <person name="Markelova M.I."/>
        </authorList>
    </citation>
    <scope>NUCLEOTIDE SEQUENCE [LARGE SCALE GENOMIC DNA]</scope>
    <source>
        <strain evidence="5 6">Rsf11</strain>
    </source>
</reference>
<dbReference type="EMBL" id="JBEAAL010000022">
    <property type="protein sequence ID" value="MEQ1407993.1"/>
    <property type="molecule type" value="Genomic_DNA"/>
</dbReference>
<dbReference type="SUPFAM" id="SSF49764">
    <property type="entry name" value="HSP20-like chaperones"/>
    <property type="match status" value="1"/>
</dbReference>
<protein>
    <submittedName>
        <fullName evidence="5">Hsp20/alpha crystallin family protein</fullName>
    </submittedName>
</protein>
<dbReference type="Pfam" id="PF00011">
    <property type="entry name" value="HSP20"/>
    <property type="match status" value="1"/>
</dbReference>
<evidence type="ECO:0000313" key="5">
    <source>
        <dbReference type="EMBL" id="MEQ1407993.1"/>
    </source>
</evidence>
<evidence type="ECO:0000256" key="1">
    <source>
        <dbReference type="PROSITE-ProRule" id="PRU00285"/>
    </source>
</evidence>
<dbReference type="Proteomes" id="UP001496627">
    <property type="component" value="Unassembled WGS sequence"/>
</dbReference>
<comment type="similarity">
    <text evidence="1 2">Belongs to the small heat shock protein (HSP20) family.</text>
</comment>
<dbReference type="PROSITE" id="PS01031">
    <property type="entry name" value="SHSP"/>
    <property type="match status" value="1"/>
</dbReference>
<dbReference type="CDD" id="cd06464">
    <property type="entry name" value="ACD_sHsps-like"/>
    <property type="match status" value="1"/>
</dbReference>
<dbReference type="Gene3D" id="2.60.40.790">
    <property type="match status" value="1"/>
</dbReference>
<dbReference type="InterPro" id="IPR031107">
    <property type="entry name" value="Small_HSP"/>
</dbReference>
<dbReference type="InterPro" id="IPR008978">
    <property type="entry name" value="HSP20-like_chaperone"/>
</dbReference>
<keyword evidence="6" id="KW-1185">Reference proteome</keyword>
<evidence type="ECO:0000313" key="6">
    <source>
        <dbReference type="Proteomes" id="UP001496627"/>
    </source>
</evidence>